<evidence type="ECO:0000313" key="8">
    <source>
        <dbReference type="Proteomes" id="UP001595796"/>
    </source>
</evidence>
<evidence type="ECO:0000259" key="6">
    <source>
        <dbReference type="PROSITE" id="PS51160"/>
    </source>
</evidence>
<evidence type="ECO:0000256" key="4">
    <source>
        <dbReference type="PROSITE-ProRule" id="PRU00520"/>
    </source>
</evidence>
<dbReference type="EMBL" id="JBHSJF010000006">
    <property type="protein sequence ID" value="MFC5068207.1"/>
    <property type="molecule type" value="Genomic_DNA"/>
</dbReference>
<feature type="domain" description="Acylphosphatase-like" evidence="6">
    <location>
        <begin position="5"/>
        <end position="95"/>
    </location>
</feature>
<comment type="caution">
    <text evidence="7">The sequence shown here is derived from an EMBL/GenBank/DDBJ whole genome shotgun (WGS) entry which is preliminary data.</text>
</comment>
<dbReference type="InterPro" id="IPR017968">
    <property type="entry name" value="Acylphosphatase_CS"/>
</dbReference>
<dbReference type="InterPro" id="IPR001792">
    <property type="entry name" value="Acylphosphatase-like_dom"/>
</dbReference>
<dbReference type="InterPro" id="IPR020456">
    <property type="entry name" value="Acylphosphatase"/>
</dbReference>
<feature type="active site" evidence="4">
    <location>
        <position position="38"/>
    </location>
</feature>
<reference evidence="8" key="1">
    <citation type="journal article" date="2019" name="Int. J. Syst. Evol. Microbiol.">
        <title>The Global Catalogue of Microorganisms (GCM) 10K type strain sequencing project: providing services to taxonomists for standard genome sequencing and annotation.</title>
        <authorList>
            <consortium name="The Broad Institute Genomics Platform"/>
            <consortium name="The Broad Institute Genome Sequencing Center for Infectious Disease"/>
            <person name="Wu L."/>
            <person name="Ma J."/>
        </authorList>
    </citation>
    <scope>NUCLEOTIDE SEQUENCE [LARGE SCALE GENOMIC DNA]</scope>
    <source>
        <strain evidence="8">CGMCC 1.16444</strain>
    </source>
</reference>
<dbReference type="Proteomes" id="UP001595796">
    <property type="component" value="Unassembled WGS sequence"/>
</dbReference>
<sequence length="97" mass="10566">MADTAVQVEIYGRVQGVGYRAWLQQVATMFGLNGWVRNRHDGWVEAVISGPTDQIDAIVALMERGPPGSRPENVAVRPATDDETASHNDGFAVLPDF</sequence>
<dbReference type="PROSITE" id="PS00151">
    <property type="entry name" value="ACYLPHOSPHATASE_2"/>
    <property type="match status" value="1"/>
</dbReference>
<protein>
    <recommendedName>
        <fullName evidence="2 4">acylphosphatase</fullName>
        <ecNumber evidence="2 4">3.6.1.7</ecNumber>
    </recommendedName>
</protein>
<dbReference type="Gene3D" id="3.30.70.100">
    <property type="match status" value="1"/>
</dbReference>
<dbReference type="PROSITE" id="PS51160">
    <property type="entry name" value="ACYLPHOSPHATASE_3"/>
    <property type="match status" value="1"/>
</dbReference>
<dbReference type="EC" id="3.6.1.7" evidence="2 4"/>
<keyword evidence="4" id="KW-0378">Hydrolase</keyword>
<evidence type="ECO:0000256" key="5">
    <source>
        <dbReference type="RuleBase" id="RU004168"/>
    </source>
</evidence>
<dbReference type="PANTHER" id="PTHR47268:SF4">
    <property type="entry name" value="ACYLPHOSPHATASE"/>
    <property type="match status" value="1"/>
</dbReference>
<dbReference type="Pfam" id="PF00708">
    <property type="entry name" value="Acylphosphatase"/>
    <property type="match status" value="1"/>
</dbReference>
<evidence type="ECO:0000256" key="2">
    <source>
        <dbReference type="ARBA" id="ARBA00012150"/>
    </source>
</evidence>
<name>A0ABV9Z226_9HYPH</name>
<evidence type="ECO:0000256" key="1">
    <source>
        <dbReference type="ARBA" id="ARBA00005614"/>
    </source>
</evidence>
<accession>A0ABV9Z226</accession>
<dbReference type="InterPro" id="IPR036046">
    <property type="entry name" value="Acylphosphatase-like_dom_sf"/>
</dbReference>
<dbReference type="PANTHER" id="PTHR47268">
    <property type="entry name" value="ACYLPHOSPHATASE"/>
    <property type="match status" value="1"/>
</dbReference>
<feature type="active site" evidence="4">
    <location>
        <position position="20"/>
    </location>
</feature>
<gene>
    <name evidence="7" type="ORF">ACFPFW_09300</name>
</gene>
<comment type="similarity">
    <text evidence="1 5">Belongs to the acylphosphatase family.</text>
</comment>
<keyword evidence="8" id="KW-1185">Reference proteome</keyword>
<comment type="catalytic activity">
    <reaction evidence="3 4">
        <text>an acyl phosphate + H2O = a carboxylate + phosphate + H(+)</text>
        <dbReference type="Rhea" id="RHEA:14965"/>
        <dbReference type="ChEBI" id="CHEBI:15377"/>
        <dbReference type="ChEBI" id="CHEBI:15378"/>
        <dbReference type="ChEBI" id="CHEBI:29067"/>
        <dbReference type="ChEBI" id="CHEBI:43474"/>
        <dbReference type="ChEBI" id="CHEBI:59918"/>
        <dbReference type="EC" id="3.6.1.7"/>
    </reaction>
</comment>
<evidence type="ECO:0000313" key="7">
    <source>
        <dbReference type="EMBL" id="MFC5068207.1"/>
    </source>
</evidence>
<dbReference type="RefSeq" id="WP_114955873.1">
    <property type="nucleotide sequence ID" value="NZ_JBHSJF010000006.1"/>
</dbReference>
<proteinExistence type="inferred from homology"/>
<organism evidence="7 8">
    <name type="scientific">Flaviflagellibacter deserti</name>
    <dbReference type="NCBI Taxonomy" id="2267266"/>
    <lineage>
        <taxon>Bacteria</taxon>
        <taxon>Pseudomonadati</taxon>
        <taxon>Pseudomonadota</taxon>
        <taxon>Alphaproteobacteria</taxon>
        <taxon>Hyphomicrobiales</taxon>
        <taxon>Flaviflagellibacter</taxon>
    </lineage>
</organism>
<dbReference type="SUPFAM" id="SSF54975">
    <property type="entry name" value="Acylphosphatase/BLUF domain-like"/>
    <property type="match status" value="1"/>
</dbReference>
<dbReference type="PRINTS" id="PR00112">
    <property type="entry name" value="ACYLPHPHTASE"/>
</dbReference>
<evidence type="ECO:0000256" key="3">
    <source>
        <dbReference type="ARBA" id="ARBA00047645"/>
    </source>
</evidence>